<dbReference type="InterPro" id="IPR014729">
    <property type="entry name" value="Rossmann-like_a/b/a_fold"/>
</dbReference>
<evidence type="ECO:0000313" key="13">
    <source>
        <dbReference type="EMBL" id="KGJ95130.1"/>
    </source>
</evidence>
<keyword evidence="7 11" id="KW-0547">Nucleotide-binding</keyword>
<evidence type="ECO:0000256" key="7">
    <source>
        <dbReference type="ARBA" id="ARBA00022741"/>
    </source>
</evidence>
<gene>
    <name evidence="11" type="primary">nadD</name>
    <name evidence="13" type="ORF">GAB14E_1912</name>
</gene>
<proteinExistence type="inferred from homology"/>
<dbReference type="InterPro" id="IPR004821">
    <property type="entry name" value="Cyt_trans-like"/>
</dbReference>
<dbReference type="HAMAP" id="MF_00244">
    <property type="entry name" value="NaMN_adenylyltr"/>
    <property type="match status" value="1"/>
</dbReference>
<dbReference type="Gene3D" id="3.40.50.620">
    <property type="entry name" value="HUPs"/>
    <property type="match status" value="1"/>
</dbReference>
<reference evidence="13 14" key="1">
    <citation type="submission" date="2014-08" db="EMBL/GenBank/DDBJ databases">
        <title>Genomic and Phenotypic Diversity of Colwellia psychrerythraea strains from Disparate Marine Basins.</title>
        <authorList>
            <person name="Techtmann S.M."/>
            <person name="Stelling S.C."/>
            <person name="Utturkar S.M."/>
            <person name="Alshibli N."/>
            <person name="Harris A."/>
            <person name="Brown S.D."/>
            <person name="Hazen T.C."/>
        </authorList>
    </citation>
    <scope>NUCLEOTIDE SEQUENCE [LARGE SCALE GENOMIC DNA]</scope>
    <source>
        <strain evidence="13 14">GAB14E</strain>
    </source>
</reference>
<comment type="similarity">
    <text evidence="3 11">Belongs to the NadD family.</text>
</comment>
<dbReference type="EMBL" id="JQEC01000015">
    <property type="protein sequence ID" value="KGJ95130.1"/>
    <property type="molecule type" value="Genomic_DNA"/>
</dbReference>
<evidence type="ECO:0000256" key="11">
    <source>
        <dbReference type="HAMAP-Rule" id="MF_00244"/>
    </source>
</evidence>
<keyword evidence="4 11" id="KW-0662">Pyridine nucleotide biosynthesis</keyword>
<comment type="pathway">
    <text evidence="2 11">Cofactor biosynthesis; NAD(+) biosynthesis; deamido-NAD(+) from nicotinate D-ribonucleotide: step 1/1.</text>
</comment>
<dbReference type="PATRIC" id="fig|28229.3.peg.1518"/>
<dbReference type="GO" id="GO:0005524">
    <property type="term" value="F:ATP binding"/>
    <property type="evidence" value="ECO:0007669"/>
    <property type="project" value="UniProtKB-KW"/>
</dbReference>
<keyword evidence="6 11" id="KW-0548">Nucleotidyltransferase</keyword>
<evidence type="ECO:0000256" key="6">
    <source>
        <dbReference type="ARBA" id="ARBA00022695"/>
    </source>
</evidence>
<evidence type="ECO:0000256" key="1">
    <source>
        <dbReference type="ARBA" id="ARBA00002324"/>
    </source>
</evidence>
<dbReference type="NCBIfam" id="TIGR00125">
    <property type="entry name" value="cyt_tran_rel"/>
    <property type="match status" value="1"/>
</dbReference>
<dbReference type="SUPFAM" id="SSF52374">
    <property type="entry name" value="Nucleotidylyl transferase"/>
    <property type="match status" value="1"/>
</dbReference>
<dbReference type="NCBIfam" id="TIGR00482">
    <property type="entry name" value="nicotinate (nicotinamide) nucleotide adenylyltransferase"/>
    <property type="match status" value="1"/>
</dbReference>
<dbReference type="Proteomes" id="UP000029868">
    <property type="component" value="Unassembled WGS sequence"/>
</dbReference>
<evidence type="ECO:0000256" key="5">
    <source>
        <dbReference type="ARBA" id="ARBA00022679"/>
    </source>
</evidence>
<evidence type="ECO:0000256" key="9">
    <source>
        <dbReference type="ARBA" id="ARBA00023027"/>
    </source>
</evidence>
<accession>A0A099KY87</accession>
<dbReference type="RefSeq" id="WP_033081597.1">
    <property type="nucleotide sequence ID" value="NZ_JQEC01000015.1"/>
</dbReference>
<organism evidence="13 14">
    <name type="scientific">Colwellia psychrerythraea</name>
    <name type="common">Vibrio psychroerythus</name>
    <dbReference type="NCBI Taxonomy" id="28229"/>
    <lineage>
        <taxon>Bacteria</taxon>
        <taxon>Pseudomonadati</taxon>
        <taxon>Pseudomonadota</taxon>
        <taxon>Gammaproteobacteria</taxon>
        <taxon>Alteromonadales</taxon>
        <taxon>Colwelliaceae</taxon>
        <taxon>Colwellia</taxon>
    </lineage>
</organism>
<dbReference type="GO" id="GO:0004515">
    <property type="term" value="F:nicotinate-nucleotide adenylyltransferase activity"/>
    <property type="evidence" value="ECO:0007669"/>
    <property type="project" value="UniProtKB-UniRule"/>
</dbReference>
<dbReference type="UniPathway" id="UPA00253">
    <property type="reaction ID" value="UER00332"/>
</dbReference>
<evidence type="ECO:0000259" key="12">
    <source>
        <dbReference type="Pfam" id="PF01467"/>
    </source>
</evidence>
<dbReference type="Pfam" id="PF01467">
    <property type="entry name" value="CTP_transf_like"/>
    <property type="match status" value="1"/>
</dbReference>
<sequence length="226" mass="25669">MANQNKQLSPLKPGIGILGGTFDPIHLGHTQSAQAVADELDLKKVLLIPAHIPPHKTSQELVPHASAQQRATMVEISCHGSTLFSCDQRELKRSGHSYTVDTLTALKKENPNRPLYFIIGMDSLMTFTHWYQYREILTLCHLIVNSRPNYAFEQLNQATIALLKKHQTSNLAELKNVESGNIYFAKTNLFDVSSTQIRHHLVSKTSWNLQLMPEISEYIHKNKLYR</sequence>
<comment type="function">
    <text evidence="1 11">Catalyzes the reversible adenylation of nicotinate mononucleotide (NaMN) to nicotinic acid adenine dinucleotide (NaAD).</text>
</comment>
<feature type="domain" description="Cytidyltransferase-like" evidence="12">
    <location>
        <begin position="17"/>
        <end position="199"/>
    </location>
</feature>
<dbReference type="PANTHER" id="PTHR39321">
    <property type="entry name" value="NICOTINATE-NUCLEOTIDE ADENYLYLTRANSFERASE-RELATED"/>
    <property type="match status" value="1"/>
</dbReference>
<name>A0A099KY87_COLPS</name>
<dbReference type="NCBIfam" id="NF000839">
    <property type="entry name" value="PRK00071.1-1"/>
    <property type="match status" value="1"/>
</dbReference>
<evidence type="ECO:0000256" key="10">
    <source>
        <dbReference type="ARBA" id="ARBA00048721"/>
    </source>
</evidence>
<keyword evidence="8 11" id="KW-0067">ATP-binding</keyword>
<dbReference type="InterPro" id="IPR005248">
    <property type="entry name" value="NadD/NMNAT"/>
</dbReference>
<evidence type="ECO:0000313" key="14">
    <source>
        <dbReference type="Proteomes" id="UP000029868"/>
    </source>
</evidence>
<keyword evidence="5 11" id="KW-0808">Transferase</keyword>
<dbReference type="OrthoDB" id="5295945at2"/>
<evidence type="ECO:0000256" key="8">
    <source>
        <dbReference type="ARBA" id="ARBA00022840"/>
    </source>
</evidence>
<evidence type="ECO:0000256" key="4">
    <source>
        <dbReference type="ARBA" id="ARBA00022642"/>
    </source>
</evidence>
<dbReference type="PANTHER" id="PTHR39321:SF3">
    <property type="entry name" value="PHOSPHOPANTETHEINE ADENYLYLTRANSFERASE"/>
    <property type="match status" value="1"/>
</dbReference>
<dbReference type="AlphaFoldDB" id="A0A099KY87"/>
<comment type="caution">
    <text evidence="13">The sequence shown here is derived from an EMBL/GenBank/DDBJ whole genome shotgun (WGS) entry which is preliminary data.</text>
</comment>
<dbReference type="NCBIfam" id="NF000840">
    <property type="entry name" value="PRK00071.1-3"/>
    <property type="match status" value="1"/>
</dbReference>
<evidence type="ECO:0000256" key="3">
    <source>
        <dbReference type="ARBA" id="ARBA00009014"/>
    </source>
</evidence>
<keyword evidence="9 11" id="KW-0520">NAD</keyword>
<evidence type="ECO:0000256" key="2">
    <source>
        <dbReference type="ARBA" id="ARBA00005019"/>
    </source>
</evidence>
<protein>
    <recommendedName>
        <fullName evidence="11">Probable nicotinate-nucleotide adenylyltransferase</fullName>
        <ecNumber evidence="11">2.7.7.18</ecNumber>
    </recommendedName>
    <alternativeName>
        <fullName evidence="11">Deamido-NAD(+) diphosphorylase</fullName>
    </alternativeName>
    <alternativeName>
        <fullName evidence="11">Deamido-NAD(+) pyrophosphorylase</fullName>
    </alternativeName>
    <alternativeName>
        <fullName evidence="11">Nicotinate mononucleotide adenylyltransferase</fullName>
        <shortName evidence="11">NaMN adenylyltransferase</shortName>
    </alternativeName>
</protein>
<dbReference type="GO" id="GO:0009435">
    <property type="term" value="P:NAD+ biosynthetic process"/>
    <property type="evidence" value="ECO:0007669"/>
    <property type="project" value="UniProtKB-UniRule"/>
</dbReference>
<dbReference type="CDD" id="cd02165">
    <property type="entry name" value="NMNAT"/>
    <property type="match status" value="1"/>
</dbReference>
<comment type="catalytic activity">
    <reaction evidence="10 11">
        <text>nicotinate beta-D-ribonucleotide + ATP + H(+) = deamido-NAD(+) + diphosphate</text>
        <dbReference type="Rhea" id="RHEA:22860"/>
        <dbReference type="ChEBI" id="CHEBI:15378"/>
        <dbReference type="ChEBI" id="CHEBI:30616"/>
        <dbReference type="ChEBI" id="CHEBI:33019"/>
        <dbReference type="ChEBI" id="CHEBI:57502"/>
        <dbReference type="ChEBI" id="CHEBI:58437"/>
        <dbReference type="EC" id="2.7.7.18"/>
    </reaction>
</comment>
<dbReference type="EC" id="2.7.7.18" evidence="11"/>